<dbReference type="InterPro" id="IPR022170">
    <property type="entry name" value="MUL1-like"/>
</dbReference>
<dbReference type="GO" id="GO:0016020">
    <property type="term" value="C:membrane"/>
    <property type="evidence" value="ECO:0007669"/>
    <property type="project" value="UniProtKB-SubCell"/>
</dbReference>
<evidence type="ECO:0000256" key="7">
    <source>
        <dbReference type="ARBA" id="ARBA00022692"/>
    </source>
</evidence>
<dbReference type="SUPFAM" id="SSF140478">
    <property type="entry name" value="LemA-like"/>
    <property type="match status" value="1"/>
</dbReference>
<dbReference type="GO" id="GO:0016567">
    <property type="term" value="P:protein ubiquitination"/>
    <property type="evidence" value="ECO:0007669"/>
    <property type="project" value="InterPro"/>
</dbReference>
<evidence type="ECO:0000256" key="5">
    <source>
        <dbReference type="ARBA" id="ARBA00012483"/>
    </source>
</evidence>
<comment type="caution">
    <text evidence="15">The sequence shown here is derived from an EMBL/GenBank/DDBJ whole genome shotgun (WGS) entry which is preliminary data.</text>
</comment>
<dbReference type="EC" id="2.3.2.27" evidence="5"/>
<evidence type="ECO:0000256" key="2">
    <source>
        <dbReference type="ARBA" id="ARBA00004141"/>
    </source>
</evidence>
<evidence type="ECO:0000256" key="12">
    <source>
        <dbReference type="ARBA" id="ARBA00022989"/>
    </source>
</evidence>
<proteinExistence type="inferred from homology"/>
<gene>
    <name evidence="15" type="ORF">JP09_007085</name>
</gene>
<dbReference type="Gene3D" id="1.20.1440.20">
    <property type="entry name" value="LemA-like domain"/>
    <property type="match status" value="1"/>
</dbReference>
<keyword evidence="16" id="KW-1185">Reference proteome</keyword>
<evidence type="ECO:0000313" key="16">
    <source>
        <dbReference type="Proteomes" id="UP000235653"/>
    </source>
</evidence>
<sequence length="411" mass="45778">MVCLVVAFHFYRRRHLIDDTPTSKTQGVFIGLSELKGTAESETPLESYLAAARCVWYSYRVEEHYVRTSVDAKGRPTTHSGWESVEKGSKSVPVFLKDDTGVIRVLPGGAEVHGQEVFKKEVKRDDPLYYGKGPDRSISGSTHRRRFIEEAIPLHTGIYVIGQARVRTDAVAAEIAASKGSLFIVSVHPEKQHSDIFRVWYWLWLGIGLVAAMVGAGVYFSQTAVFASIVVPVVFAAFIYGLAAFIGWVWTAYNSLVNLRARVRQGFSQIDVELKRRADLIPNLVAAVEGYRAHESGLQQLAAELRNQQTLTMDTRDGELKGLAARLSIVAEKYPDLKASQSFLALQTSLSETEQRLALARDYYNSIATFYRTRLEIFPDGVLGRLLGFKPMALLEAATFERAPVEVNLAE</sequence>
<evidence type="ECO:0000313" key="15">
    <source>
        <dbReference type="EMBL" id="PPD58106.1"/>
    </source>
</evidence>
<name>A0A2P5P723_9CHLR</name>
<feature type="domain" description="E3 Ubiquitin ligase MUL1-like" evidence="14">
    <location>
        <begin position="66"/>
        <end position="198"/>
    </location>
</feature>
<comment type="subcellular location">
    <subcellularLocation>
        <location evidence="2">Membrane</location>
        <topology evidence="2">Multi-pass membrane protein</topology>
    </subcellularLocation>
    <subcellularLocation>
        <location evidence="3">Membrane</location>
        <topology evidence="3">Single-pass membrane protein</topology>
    </subcellularLocation>
</comment>
<keyword evidence="12" id="KW-1133">Transmembrane helix</keyword>
<dbReference type="AlphaFoldDB" id="A0A2P5P723"/>
<dbReference type="PANTHER" id="PTHR34478:SF2">
    <property type="entry name" value="MEMBRANE PROTEIN"/>
    <property type="match status" value="1"/>
</dbReference>
<keyword evidence="10" id="KW-0833">Ubl conjugation pathway</keyword>
<dbReference type="PANTHER" id="PTHR34478">
    <property type="entry name" value="PROTEIN LEMA"/>
    <property type="match status" value="1"/>
</dbReference>
<keyword evidence="8" id="KW-0479">Metal-binding</keyword>
<protein>
    <recommendedName>
        <fullName evidence="5">RING-type E3 ubiquitin transferase</fullName>
        <ecNumber evidence="5">2.3.2.27</ecNumber>
    </recommendedName>
</protein>
<organism evidence="15 16">
    <name type="scientific">Dehalogenimonas etheniformans</name>
    <dbReference type="NCBI Taxonomy" id="1536648"/>
    <lineage>
        <taxon>Bacteria</taxon>
        <taxon>Bacillati</taxon>
        <taxon>Chloroflexota</taxon>
        <taxon>Dehalococcoidia</taxon>
        <taxon>Dehalococcoidales</taxon>
        <taxon>Dehalococcoidaceae</taxon>
        <taxon>Dehalogenimonas</taxon>
    </lineage>
</organism>
<dbReference type="Proteomes" id="UP000235653">
    <property type="component" value="Unassembled WGS sequence"/>
</dbReference>
<evidence type="ECO:0000256" key="9">
    <source>
        <dbReference type="ARBA" id="ARBA00022771"/>
    </source>
</evidence>
<evidence type="ECO:0000256" key="10">
    <source>
        <dbReference type="ARBA" id="ARBA00022786"/>
    </source>
</evidence>
<keyword evidence="13" id="KW-0472">Membrane</keyword>
<evidence type="ECO:0000256" key="13">
    <source>
        <dbReference type="ARBA" id="ARBA00023136"/>
    </source>
</evidence>
<reference evidence="15 16" key="1">
    <citation type="journal article" date="2017" name="ISME J.">
        <title>Grape pomace compost harbors organohalide-respiring Dehalogenimonas species with novel reductive dehalogenase genes.</title>
        <authorList>
            <person name="Yang Y."/>
            <person name="Higgins S.A."/>
            <person name="Yan J."/>
            <person name="Simsir B."/>
            <person name="Chourey K."/>
            <person name="Iyer R."/>
            <person name="Hettich R.L."/>
            <person name="Baldwin B."/>
            <person name="Ogles D.M."/>
            <person name="Loffler F.E."/>
        </authorList>
    </citation>
    <scope>NUCLEOTIDE SEQUENCE [LARGE SCALE GENOMIC DNA]</scope>
    <source>
        <strain evidence="15 16">GP</strain>
    </source>
</reference>
<accession>A0A2P5P723</accession>
<dbReference type="EMBL" id="JQAN02000010">
    <property type="protein sequence ID" value="PPD58106.1"/>
    <property type="molecule type" value="Genomic_DNA"/>
</dbReference>
<keyword evidence="9" id="KW-0863">Zinc-finger</keyword>
<evidence type="ECO:0000256" key="3">
    <source>
        <dbReference type="ARBA" id="ARBA00004167"/>
    </source>
</evidence>
<dbReference type="GO" id="GO:0061630">
    <property type="term" value="F:ubiquitin protein ligase activity"/>
    <property type="evidence" value="ECO:0007669"/>
    <property type="project" value="UniProtKB-EC"/>
</dbReference>
<dbReference type="Pfam" id="PF04011">
    <property type="entry name" value="LemA"/>
    <property type="match status" value="1"/>
</dbReference>
<keyword evidence="6" id="KW-0808">Transferase</keyword>
<comment type="catalytic activity">
    <reaction evidence="1">
        <text>S-ubiquitinyl-[E2 ubiquitin-conjugating enzyme]-L-cysteine + [acceptor protein]-L-lysine = [E2 ubiquitin-conjugating enzyme]-L-cysteine + N(6)-ubiquitinyl-[acceptor protein]-L-lysine.</text>
        <dbReference type="EC" id="2.3.2.27"/>
    </reaction>
</comment>
<dbReference type="GO" id="GO:0008270">
    <property type="term" value="F:zinc ion binding"/>
    <property type="evidence" value="ECO:0007669"/>
    <property type="project" value="UniProtKB-KW"/>
</dbReference>
<evidence type="ECO:0000256" key="11">
    <source>
        <dbReference type="ARBA" id="ARBA00022833"/>
    </source>
</evidence>
<evidence type="ECO:0000256" key="6">
    <source>
        <dbReference type="ARBA" id="ARBA00022679"/>
    </source>
</evidence>
<dbReference type="Pfam" id="PF12483">
    <property type="entry name" value="GIDE"/>
    <property type="match status" value="1"/>
</dbReference>
<evidence type="ECO:0000256" key="1">
    <source>
        <dbReference type="ARBA" id="ARBA00000900"/>
    </source>
</evidence>
<dbReference type="InterPro" id="IPR007156">
    <property type="entry name" value="MamQ_LemA"/>
</dbReference>
<evidence type="ECO:0000256" key="8">
    <source>
        <dbReference type="ARBA" id="ARBA00022723"/>
    </source>
</evidence>
<dbReference type="OrthoDB" id="141774at2"/>
<keyword evidence="11" id="KW-0862">Zinc</keyword>
<evidence type="ECO:0000256" key="4">
    <source>
        <dbReference type="ARBA" id="ARBA00008854"/>
    </source>
</evidence>
<dbReference type="InterPro" id="IPR023353">
    <property type="entry name" value="LemA-like_dom_sf"/>
</dbReference>
<keyword evidence="7" id="KW-0812">Transmembrane</keyword>
<comment type="similarity">
    <text evidence="4">Belongs to the LemA family.</text>
</comment>
<evidence type="ECO:0000259" key="14">
    <source>
        <dbReference type="Pfam" id="PF12483"/>
    </source>
</evidence>